<dbReference type="EMBL" id="CH672349">
    <property type="protein sequence ID" value="EEQ44821.1"/>
    <property type="molecule type" value="Genomic_DNA"/>
</dbReference>
<evidence type="ECO:0000313" key="3">
    <source>
        <dbReference type="Proteomes" id="UP000001429"/>
    </source>
</evidence>
<accession>C4YGD9</accession>
<gene>
    <name evidence="2" type="ORF">CAWG_03115</name>
</gene>
<proteinExistence type="predicted"/>
<feature type="compositionally biased region" description="Polar residues" evidence="1">
    <location>
        <begin position="941"/>
        <end position="961"/>
    </location>
</feature>
<dbReference type="HOGENOM" id="CLU_253414_0_0_1"/>
<reference evidence="2 3" key="1">
    <citation type="journal article" date="2009" name="Nature">
        <title>Evolution of pathogenicity and sexual reproduction in eight Candida genomes.</title>
        <authorList>
            <person name="Butler G."/>
            <person name="Rasmussen M.D."/>
            <person name="Lin M.F."/>
            <person name="Santos M.A."/>
            <person name="Sakthikumar S."/>
            <person name="Munro C.A."/>
            <person name="Rheinbay E."/>
            <person name="Grabherr M."/>
            <person name="Forche A."/>
            <person name="Reedy J.L."/>
            <person name="Agrafioti I."/>
            <person name="Arnaud M.B."/>
            <person name="Bates S."/>
            <person name="Brown A.J."/>
            <person name="Brunke S."/>
            <person name="Costanzo M.C."/>
            <person name="Fitzpatrick D.A."/>
            <person name="de Groot P.W."/>
            <person name="Harris D."/>
            <person name="Hoyer L.L."/>
            <person name="Hube B."/>
            <person name="Klis F.M."/>
            <person name="Kodira C."/>
            <person name="Lennard N."/>
            <person name="Logue M.E."/>
            <person name="Martin R."/>
            <person name="Neiman A.M."/>
            <person name="Nikolaou E."/>
            <person name="Quail M.A."/>
            <person name="Quinn J."/>
            <person name="Santos M.C."/>
            <person name="Schmitzberger F.F."/>
            <person name="Sherlock G."/>
            <person name="Shah P."/>
            <person name="Silverstein K.A."/>
            <person name="Skrzypek M.S."/>
            <person name="Soll D."/>
            <person name="Staggs R."/>
            <person name="Stansfield I."/>
            <person name="Stumpf M.P."/>
            <person name="Sudbery P.E."/>
            <person name="Srikantha T."/>
            <person name="Zeng Q."/>
            <person name="Berman J."/>
            <person name="Berriman M."/>
            <person name="Heitman J."/>
            <person name="Gow N.A."/>
            <person name="Lorenz M.C."/>
            <person name="Birren B.W."/>
            <person name="Kellis M."/>
            <person name="Cuomo C.A."/>
        </authorList>
    </citation>
    <scope>NUCLEOTIDE SEQUENCE [LARGE SCALE GENOMIC DNA]</scope>
    <source>
        <strain evidence="2 3">WO-1</strain>
    </source>
</reference>
<feature type="region of interest" description="Disordered" evidence="1">
    <location>
        <begin position="535"/>
        <end position="1437"/>
    </location>
</feature>
<feature type="compositionally biased region" description="Polar residues" evidence="1">
    <location>
        <begin position="540"/>
        <end position="549"/>
    </location>
</feature>
<name>C4YGD9_CANAW</name>
<protein>
    <submittedName>
        <fullName evidence="2">Uncharacterized protein</fullName>
    </submittedName>
</protein>
<feature type="compositionally biased region" description="Basic and acidic residues" evidence="1">
    <location>
        <begin position="658"/>
        <end position="669"/>
    </location>
</feature>
<feature type="compositionally biased region" description="Polar residues" evidence="1">
    <location>
        <begin position="994"/>
        <end position="1007"/>
    </location>
</feature>
<evidence type="ECO:0000313" key="2">
    <source>
        <dbReference type="EMBL" id="EEQ44821.1"/>
    </source>
</evidence>
<evidence type="ECO:0000256" key="1">
    <source>
        <dbReference type="SAM" id="MobiDB-lite"/>
    </source>
</evidence>
<sequence length="1437" mass="157015">MLTLDDDLKLVILEYHNYHLSISLEHSIDKTWNYFQSLIPQLTKHALQLIVDSQGVIRKNSISRLNEYTILEYLIKLWTPELDLNDVIDLVANLSSISPLNQDNVINGVERYEDLSRSLTIEEQVSAIFEKSYSNNDIYYLDEINFPVNGEMTTITFSGNLSGTDFLDPLVVTSSVTETFNYYPTGLLNPYHLYIYLLRLNFQLQLQGRKILLVLHNNCWMNRFFTNIEILYISKQLDGYYYKDGMKFPGDYGLKNWLRQSLSHTDIIPNLLFNYNQLIQKLKSDPVMYKFNQLCIGKALDTVGNESLDNYPIKFENGIFVVEGETRGDEFILDYHYSIKDVISIMLRLNNFEKFTPSSPNMDWDKVSDVFVNEIFPSIRNSDLYFKFAILYNELHIKNDQSAIDRSIQPPEVFSIPPDHVTLVDLICKIDDSFKRTVDKSHLLSTLHPEKSGPSLVSSKDEDTSASESEDESRKRPNDSEEEVRTIKKSKILQLLEKNDLHFVDAFEEDEDEESEESADGVDDLLNDSFAGKIKRSKYTPHTSANASIVNGTGSSSNNTPQSNTPVPKDNPVNNPNVPTTSVDNSHQTGKLGMLKSLIDLHPPTSTKPIASGFSFSLPKNTKLSRNFDGSDESSEESTSSITSDDGDQSETVTTTSRIDDIDSSEKRGASNQTQPSEPNVRRVSETSDAPNNNVSVNVNETQMGPEKEHEPLPEGKTEVHGEGEVEITEKTETETEVNAEDKMEVESEQVESEDEVEADDESESESESESSSESESDSGSEYVDESSEISSFKNERRAIRNVRRPPAIISDSSASSSDEEVVDNPRAPVIDTDDSSSNSDEEVVNNPKASTKVSDDSSSNSDEEIASNLTKKSDGSSSGSDEEIVDKPQSPTRVSDHSSSGSDGEIVDNPETPAMDIDDSSSGSDEEIFDKPQSPKRVSDQASSSSNQEIVDNPETATKISESSSSEEDIANNPETPTMDIDESSSSSDEEMASNTSKVSDDSASSNDEEVANNPTKVSDGLASSNDEEISNNPETLTKVSEDSSSSSDEEASDSAVVSDGSSSGSDTESSTNPETPPKLNQKQPIANTGGDKNVSNKSEIMVAPLPIATPRVQGLALTPTTSTRRAKMVLSKEFVSDSDDITEDEGSNTNDGIEKDKDDVNLKSIPVKLANDPTVSMSEKVPQPDSKDSSSESSDDSESSESGSGSDSSESSDNFDSSESGSGSDSDSSDESMDSSDEESSESSSSDESPAVKKPELKTTGSKEKPQPVKVQKTPKPIASSIGEPKKVPVPAPAPKTTQRLASLKDLKHPRTTIEMKKPILLSPTKPKKKFSRIFDSSDDDSSESESDSDSEVPMSQLKVGRAPKRATQATKSPVKSDTSSSDDSSDDGSEGSSDDSSDDSSKGSSDDSSSGDSSSDRSSSDSSSSEESSSDESS</sequence>
<feature type="compositionally biased region" description="Acidic residues" evidence="1">
    <location>
        <begin position="1386"/>
        <end position="1401"/>
    </location>
</feature>
<feature type="compositionally biased region" description="Low complexity" evidence="1">
    <location>
        <begin position="1202"/>
        <end position="1228"/>
    </location>
</feature>
<keyword evidence="3" id="KW-1185">Reference proteome</keyword>
<feature type="compositionally biased region" description="Polar residues" evidence="1">
    <location>
        <begin position="890"/>
        <end position="903"/>
    </location>
</feature>
<feature type="compositionally biased region" description="Acidic residues" evidence="1">
    <location>
        <begin position="1339"/>
        <end position="1353"/>
    </location>
</feature>
<feature type="compositionally biased region" description="Polar residues" evidence="1">
    <location>
        <begin position="1014"/>
        <end position="1040"/>
    </location>
</feature>
<feature type="compositionally biased region" description="Acidic residues" evidence="1">
    <location>
        <begin position="747"/>
        <end position="788"/>
    </location>
</feature>
<feature type="region of interest" description="Disordered" evidence="1">
    <location>
        <begin position="445"/>
        <end position="485"/>
    </location>
</feature>
<feature type="compositionally biased region" description="Basic and acidic residues" evidence="1">
    <location>
        <begin position="472"/>
        <end position="485"/>
    </location>
</feature>
<dbReference type="Proteomes" id="UP000001429">
    <property type="component" value="Chromosome 4"/>
</dbReference>
<feature type="compositionally biased region" description="Acidic residues" evidence="1">
    <location>
        <begin position="832"/>
        <end position="844"/>
    </location>
</feature>
<feature type="compositionally biased region" description="Low complexity" evidence="1">
    <location>
        <begin position="550"/>
        <end position="581"/>
    </location>
</feature>
<feature type="compositionally biased region" description="Low complexity" evidence="1">
    <location>
        <begin position="806"/>
        <end position="817"/>
    </location>
</feature>
<dbReference type="VEuPathDB" id="FungiDB:CAWG_03115"/>
<feature type="compositionally biased region" description="Acidic residues" evidence="1">
    <location>
        <begin position="981"/>
        <end position="993"/>
    </location>
</feature>
<feature type="compositionally biased region" description="Acidic residues" evidence="1">
    <location>
        <begin position="1229"/>
        <end position="1243"/>
    </location>
</feature>
<feature type="compositionally biased region" description="Basic and acidic residues" evidence="1">
    <location>
        <begin position="706"/>
        <end position="746"/>
    </location>
</feature>
<organism evidence="2 3">
    <name type="scientific">Candida albicans (strain WO-1)</name>
    <name type="common">Yeast</name>
    <dbReference type="NCBI Taxonomy" id="294748"/>
    <lineage>
        <taxon>Eukaryota</taxon>
        <taxon>Fungi</taxon>
        <taxon>Dikarya</taxon>
        <taxon>Ascomycota</taxon>
        <taxon>Saccharomycotina</taxon>
        <taxon>Pichiomycetes</taxon>
        <taxon>Debaryomycetaceae</taxon>
        <taxon>Candida/Lodderomyces clade</taxon>
        <taxon>Candida</taxon>
    </lineage>
</organism>
<dbReference type="OMA" id="NPYHLYI"/>
<feature type="compositionally biased region" description="Acidic residues" evidence="1">
    <location>
        <begin position="1138"/>
        <end position="1148"/>
    </location>
</feature>
<dbReference type="OrthoDB" id="4025819at2759"/>
<feature type="compositionally biased region" description="Low complexity" evidence="1">
    <location>
        <begin position="1270"/>
        <end position="1279"/>
    </location>
</feature>
<feature type="compositionally biased region" description="Polar residues" evidence="1">
    <location>
        <begin position="687"/>
        <end position="703"/>
    </location>
</feature>
<feature type="compositionally biased region" description="Basic and acidic residues" evidence="1">
    <location>
        <begin position="1305"/>
        <end position="1320"/>
    </location>
</feature>
<feature type="compositionally biased region" description="Basic and acidic residues" evidence="1">
    <location>
        <begin position="1252"/>
        <end position="1269"/>
    </location>
</feature>
<dbReference type="PaxDb" id="5476-C4YGD9"/>
<feature type="compositionally biased region" description="Polar residues" evidence="1">
    <location>
        <begin position="604"/>
        <end position="625"/>
    </location>
</feature>
<feature type="compositionally biased region" description="Low complexity" evidence="1">
    <location>
        <begin position="1055"/>
        <end position="1073"/>
    </location>
</feature>
<feature type="compositionally biased region" description="Basic and acidic residues" evidence="1">
    <location>
        <begin position="1154"/>
        <end position="1163"/>
    </location>
</feature>
<feature type="compositionally biased region" description="Acidic residues" evidence="1">
    <location>
        <begin position="917"/>
        <end position="929"/>
    </location>
</feature>